<dbReference type="InterPro" id="IPR000795">
    <property type="entry name" value="T_Tr_GTP-bd_dom"/>
</dbReference>
<name>A0A665X199_ECHNA</name>
<accession>A0A665X199</accession>
<evidence type="ECO:0000256" key="2">
    <source>
        <dbReference type="ARBA" id="ARBA00022490"/>
    </source>
</evidence>
<evidence type="ECO:0000256" key="6">
    <source>
        <dbReference type="ARBA" id="ARBA00023134"/>
    </source>
</evidence>
<dbReference type="FunFam" id="3.30.70.870:FF:000002">
    <property type="entry name" value="Translation elongation factor 2"/>
    <property type="match status" value="1"/>
</dbReference>
<dbReference type="Gene3D" id="3.30.230.10">
    <property type="match status" value="1"/>
</dbReference>
<dbReference type="CDD" id="cd03700">
    <property type="entry name" value="EF2_snRNP_like_II"/>
    <property type="match status" value="1"/>
</dbReference>
<dbReference type="Ensembl" id="ENSENLT00000051082.1">
    <property type="protein sequence ID" value="ENSENLP00000049864.1"/>
    <property type="gene ID" value="ENSENLG00000020948.1"/>
</dbReference>
<dbReference type="InterPro" id="IPR005517">
    <property type="entry name" value="Transl_elong_EFG/EF2_IV"/>
</dbReference>
<proteinExistence type="predicted"/>
<evidence type="ECO:0000313" key="9">
    <source>
        <dbReference type="Ensembl" id="ENSENLP00000049864.1"/>
    </source>
</evidence>
<feature type="domain" description="Tr-type G" evidence="8">
    <location>
        <begin position="5"/>
        <end position="255"/>
    </location>
</feature>
<dbReference type="PANTHER" id="PTHR42908:SF29">
    <property type="entry name" value="ELONGATION FACTOR 2B-RELATED"/>
    <property type="match status" value="1"/>
</dbReference>
<dbReference type="Pfam" id="PF00679">
    <property type="entry name" value="EFG_C"/>
    <property type="match status" value="1"/>
</dbReference>
<organism evidence="9 10">
    <name type="scientific">Echeneis naucrates</name>
    <name type="common">Live sharksucker</name>
    <dbReference type="NCBI Taxonomy" id="173247"/>
    <lineage>
        <taxon>Eukaryota</taxon>
        <taxon>Metazoa</taxon>
        <taxon>Chordata</taxon>
        <taxon>Craniata</taxon>
        <taxon>Vertebrata</taxon>
        <taxon>Euteleostomi</taxon>
        <taxon>Actinopterygii</taxon>
        <taxon>Neopterygii</taxon>
        <taxon>Teleostei</taxon>
        <taxon>Neoteleostei</taxon>
        <taxon>Acanthomorphata</taxon>
        <taxon>Carangaria</taxon>
        <taxon>Carangiformes</taxon>
        <taxon>Echeneidae</taxon>
        <taxon>Echeneis</taxon>
    </lineage>
</organism>
<dbReference type="SUPFAM" id="SSF52540">
    <property type="entry name" value="P-loop containing nucleoside triphosphate hydrolases"/>
    <property type="match status" value="1"/>
</dbReference>
<dbReference type="Gene3D" id="3.30.70.240">
    <property type="match status" value="1"/>
</dbReference>
<dbReference type="Gene3D" id="3.30.70.870">
    <property type="entry name" value="Elongation Factor G (Translational Gtpase), domain 3"/>
    <property type="match status" value="1"/>
</dbReference>
<keyword evidence="2" id="KW-0963">Cytoplasm</keyword>
<dbReference type="SUPFAM" id="SSF54211">
    <property type="entry name" value="Ribosomal protein S5 domain 2-like"/>
    <property type="match status" value="1"/>
</dbReference>
<dbReference type="InterPro" id="IPR004161">
    <property type="entry name" value="EFTu-like_2"/>
</dbReference>
<dbReference type="FunFam" id="3.30.230.10:FF:000006">
    <property type="entry name" value="Translation elongation factor 2"/>
    <property type="match status" value="1"/>
</dbReference>
<dbReference type="InterPro" id="IPR035647">
    <property type="entry name" value="EFG_III/V"/>
</dbReference>
<dbReference type="Pfam" id="PF00009">
    <property type="entry name" value="GTP_EFTU"/>
    <property type="match status" value="1"/>
</dbReference>
<reference evidence="9" key="1">
    <citation type="submission" date="2021-04" db="EMBL/GenBank/DDBJ databases">
        <authorList>
            <consortium name="Wellcome Sanger Institute Data Sharing"/>
        </authorList>
    </citation>
    <scope>NUCLEOTIDE SEQUENCE [LARGE SCALE GENOMIC DNA]</scope>
</reference>
<dbReference type="Gene3D" id="2.40.30.10">
    <property type="entry name" value="Translation factors"/>
    <property type="match status" value="1"/>
</dbReference>
<dbReference type="FunFam" id="3.40.50.300:FF:000058">
    <property type="entry name" value="Translation elongation factor 2"/>
    <property type="match status" value="1"/>
</dbReference>
<evidence type="ECO:0000313" key="10">
    <source>
        <dbReference type="Proteomes" id="UP000472264"/>
    </source>
</evidence>
<dbReference type="PRINTS" id="PR00315">
    <property type="entry name" value="ELONGATNFCT"/>
</dbReference>
<reference evidence="9" key="2">
    <citation type="submission" date="2025-08" db="UniProtKB">
        <authorList>
            <consortium name="Ensembl"/>
        </authorList>
    </citation>
    <scope>IDENTIFICATION</scope>
</reference>
<reference evidence="9" key="3">
    <citation type="submission" date="2025-09" db="UniProtKB">
        <authorList>
            <consortium name="Ensembl"/>
        </authorList>
    </citation>
    <scope>IDENTIFICATION</scope>
</reference>
<dbReference type="InterPro" id="IPR020568">
    <property type="entry name" value="Ribosomal_Su5_D2-typ_SF"/>
</dbReference>
<evidence type="ECO:0000256" key="1">
    <source>
        <dbReference type="ARBA" id="ARBA00004496"/>
    </source>
</evidence>
<dbReference type="GO" id="GO:0003924">
    <property type="term" value="F:GTPase activity"/>
    <property type="evidence" value="ECO:0007669"/>
    <property type="project" value="InterPro"/>
</dbReference>
<dbReference type="FunFam" id="3.30.70.240:FF:000003">
    <property type="entry name" value="Translation elongation factor 2"/>
    <property type="match status" value="1"/>
</dbReference>
<dbReference type="Pfam" id="PF03764">
    <property type="entry name" value="EFG_IV"/>
    <property type="match status" value="1"/>
</dbReference>
<dbReference type="InterPro" id="IPR009000">
    <property type="entry name" value="Transl_B-barrel_sf"/>
</dbReference>
<dbReference type="CDD" id="cd04096">
    <property type="entry name" value="eEF2_snRNP_like_C"/>
    <property type="match status" value="1"/>
</dbReference>
<evidence type="ECO:0000256" key="7">
    <source>
        <dbReference type="ARBA" id="ARBA00049117"/>
    </source>
</evidence>
<dbReference type="CDD" id="cd16261">
    <property type="entry name" value="EF2_snRNP_III"/>
    <property type="match status" value="1"/>
</dbReference>
<dbReference type="CDD" id="cd01885">
    <property type="entry name" value="EF2"/>
    <property type="match status" value="1"/>
</dbReference>
<dbReference type="PROSITE" id="PS51722">
    <property type="entry name" value="G_TR_2"/>
    <property type="match status" value="1"/>
</dbReference>
<dbReference type="AlphaFoldDB" id="A0A665X199"/>
<dbReference type="Gene3D" id="3.40.50.300">
    <property type="entry name" value="P-loop containing nucleotide triphosphate hydrolases"/>
    <property type="match status" value="1"/>
</dbReference>
<dbReference type="InterPro" id="IPR014721">
    <property type="entry name" value="Ribsml_uS5_D2-typ_fold_subgr"/>
</dbReference>
<dbReference type="NCBIfam" id="TIGR00231">
    <property type="entry name" value="small_GTP"/>
    <property type="match status" value="1"/>
</dbReference>
<dbReference type="GO" id="GO:0005525">
    <property type="term" value="F:GTP binding"/>
    <property type="evidence" value="ECO:0007669"/>
    <property type="project" value="UniProtKB-KW"/>
</dbReference>
<comment type="catalytic activity">
    <reaction evidence="7">
        <text>GTP + H2O = GDP + phosphate + H(+)</text>
        <dbReference type="Rhea" id="RHEA:19669"/>
        <dbReference type="ChEBI" id="CHEBI:15377"/>
        <dbReference type="ChEBI" id="CHEBI:15378"/>
        <dbReference type="ChEBI" id="CHEBI:37565"/>
        <dbReference type="ChEBI" id="CHEBI:43474"/>
        <dbReference type="ChEBI" id="CHEBI:58189"/>
    </reaction>
    <physiologicalReaction direction="left-to-right" evidence="7">
        <dbReference type="Rhea" id="RHEA:19670"/>
    </physiologicalReaction>
</comment>
<dbReference type="Proteomes" id="UP000472264">
    <property type="component" value="Chromosome 17"/>
</dbReference>
<dbReference type="InterPro" id="IPR041095">
    <property type="entry name" value="EFG_II"/>
</dbReference>
<dbReference type="GO" id="GO:1990904">
    <property type="term" value="C:ribonucleoprotein complex"/>
    <property type="evidence" value="ECO:0007669"/>
    <property type="project" value="TreeGrafter"/>
</dbReference>
<dbReference type="SUPFAM" id="SSF50447">
    <property type="entry name" value="Translation proteins"/>
    <property type="match status" value="1"/>
</dbReference>
<dbReference type="CDD" id="cd01681">
    <property type="entry name" value="aeEF2_snRNP_like_IV"/>
    <property type="match status" value="1"/>
</dbReference>
<comment type="subcellular location">
    <subcellularLocation>
        <location evidence="1">Cytoplasm</location>
    </subcellularLocation>
</comment>
<keyword evidence="5" id="KW-0648">Protein biosynthesis</keyword>
<dbReference type="InterPro" id="IPR031157">
    <property type="entry name" value="G_TR_CS"/>
</dbReference>
<dbReference type="Pfam" id="PF14492">
    <property type="entry name" value="EFG_III"/>
    <property type="match status" value="1"/>
</dbReference>
<dbReference type="InterPro" id="IPR027417">
    <property type="entry name" value="P-loop_NTPase"/>
</dbReference>
<dbReference type="PANTHER" id="PTHR42908">
    <property type="entry name" value="TRANSLATION ELONGATION FACTOR-RELATED"/>
    <property type="match status" value="1"/>
</dbReference>
<gene>
    <name evidence="9" type="primary">eef2</name>
</gene>
<dbReference type="SMART" id="SM00838">
    <property type="entry name" value="EFG_C"/>
    <property type="match status" value="1"/>
</dbReference>
<dbReference type="Pfam" id="PF03144">
    <property type="entry name" value="GTP_EFTU_D2"/>
    <property type="match status" value="1"/>
</dbReference>
<evidence type="ECO:0000256" key="4">
    <source>
        <dbReference type="ARBA" id="ARBA00022768"/>
    </source>
</evidence>
<keyword evidence="4" id="KW-0251">Elongation factor</keyword>
<dbReference type="GO" id="GO:0005829">
    <property type="term" value="C:cytosol"/>
    <property type="evidence" value="ECO:0007669"/>
    <property type="project" value="TreeGrafter"/>
</dbReference>
<dbReference type="PROSITE" id="PS00301">
    <property type="entry name" value="G_TR_1"/>
    <property type="match status" value="1"/>
</dbReference>
<dbReference type="SUPFAM" id="SSF54980">
    <property type="entry name" value="EF-G C-terminal domain-like"/>
    <property type="match status" value="2"/>
</dbReference>
<dbReference type="SMART" id="SM00889">
    <property type="entry name" value="EFG_IV"/>
    <property type="match status" value="1"/>
</dbReference>
<keyword evidence="3" id="KW-0547">Nucleotide-binding</keyword>
<keyword evidence="6" id="KW-0342">GTP-binding</keyword>
<evidence type="ECO:0000259" key="8">
    <source>
        <dbReference type="PROSITE" id="PS51722"/>
    </source>
</evidence>
<dbReference type="GO" id="GO:0043022">
    <property type="term" value="F:ribosome binding"/>
    <property type="evidence" value="ECO:0007669"/>
    <property type="project" value="TreeGrafter"/>
</dbReference>
<evidence type="ECO:0000256" key="5">
    <source>
        <dbReference type="ARBA" id="ARBA00022917"/>
    </source>
</evidence>
<dbReference type="InterPro" id="IPR005225">
    <property type="entry name" value="Small_GTP-bd"/>
</dbReference>
<protein>
    <recommendedName>
        <fullName evidence="8">Tr-type G domain-containing protein</fullName>
    </recommendedName>
</protein>
<evidence type="ECO:0000256" key="3">
    <source>
        <dbReference type="ARBA" id="ARBA00022741"/>
    </source>
</evidence>
<dbReference type="InterPro" id="IPR000640">
    <property type="entry name" value="EFG_V-like"/>
</dbReference>
<sequence length="751" mass="83634">MDKKSNIRNMSVIAHVDHGKSTLTDSLVSKAGIIASSRAGETRFTDTRKDEQERCITIKSTAISMYYELGENDLAFIKQSKDGNGFLINLIDSPGHVDFSSEVTAALRVTDGALVVVDCVSGVCVQTETVLRQAIAERIKPVLMMNKMDRALLELQLEPDELFQTFQRIVENVNVIISTYGEDEGGPMGNIMVFDAIMNFKKDETAKLIEKLDVKLDSEDKEKEGKPLLKAVMRRWLPAGEALLQMITIHLPSPVTAQKYRCELLYEGPGDDEAAMGIKNCDSKAPLMMYISKMVPTSDKGRFYAFGRVFSGCVSTGLKVRIMGPNFTPGKKEDLYIKPIQRTILMMGRYVEPIEDVPCGNIVGLVGVDQFLVKTGTITTFEQAHNMRVMKFSVSPVVRVAVEAKNPADLPKLVEGLKRLAKSDPMVQCIIEESGEHIIAGAGELHLEICLKDLEEDHACIPLKKSDPVVSYRETVTEESDQMCLSKSPNKHNRLFMKSRPFPDGLAEDIEKGEVTARQELKARARYLADKYEWEVTEARKIWCFGPDGTGANLLIDMTKGVQYLNEIKDSVVAGFQWATKEGVLCEENMRAIRFDIHDVTLHADAIHRGGGQIIPTARRVLYACQLTAQPRLMEPVYLVEIQCPEQVVGGIYGVLNRKRGHVFEESQVMGTPMFVVKAYLPVNESFGFTADLRSNTGGQAFPQCVFDHWQILQGDPSDPASRPSQVIGEIRKRKGLKEGIPALDNYLDKL</sequence>
<dbReference type="FunFam" id="2.40.30.10:FF:000010">
    <property type="entry name" value="Translation elongation factor 2"/>
    <property type="match status" value="1"/>
</dbReference>
<keyword evidence="10" id="KW-1185">Reference proteome</keyword>
<dbReference type="GO" id="GO:0003746">
    <property type="term" value="F:translation elongation factor activity"/>
    <property type="evidence" value="ECO:0007669"/>
    <property type="project" value="UniProtKB-KW"/>
</dbReference>